<organism evidence="1">
    <name type="scientific">Siphoviridae sp. ctFSL3</name>
    <dbReference type="NCBI Taxonomy" id="2825404"/>
    <lineage>
        <taxon>Viruses</taxon>
        <taxon>Duplodnaviria</taxon>
        <taxon>Heunggongvirae</taxon>
        <taxon>Uroviricota</taxon>
        <taxon>Caudoviricetes</taxon>
    </lineage>
</organism>
<evidence type="ECO:0000313" key="1">
    <source>
        <dbReference type="EMBL" id="DAE04725.1"/>
    </source>
</evidence>
<protein>
    <submittedName>
        <fullName evidence="1">Uncharacterized protein</fullName>
    </submittedName>
</protein>
<proteinExistence type="predicted"/>
<accession>A0A8S5PDP7</accession>
<reference evidence="1" key="1">
    <citation type="journal article" date="2021" name="Proc. Natl. Acad. Sci. U.S.A.">
        <title>A Catalog of Tens of Thousands of Viruses from Human Metagenomes Reveals Hidden Associations with Chronic Diseases.</title>
        <authorList>
            <person name="Tisza M.J."/>
            <person name="Buck C.B."/>
        </authorList>
    </citation>
    <scope>NUCLEOTIDE SEQUENCE</scope>
    <source>
        <strain evidence="1">CtFSL3</strain>
    </source>
</reference>
<sequence length="54" mass="5909">MTKESEQDTDCKQCRLNAEVAQSLWAISIVAKSLAERVTAMNAQLRSGGERDAP</sequence>
<dbReference type="EMBL" id="BK015393">
    <property type="protein sequence ID" value="DAE04725.1"/>
    <property type="molecule type" value="Genomic_DNA"/>
</dbReference>
<name>A0A8S5PDP7_9CAUD</name>